<dbReference type="PANTHER" id="PTHR30385">
    <property type="entry name" value="SIGMA FACTOR F FLAGELLAR"/>
    <property type="match status" value="1"/>
</dbReference>
<dbReference type="InterPro" id="IPR012845">
    <property type="entry name" value="RNA_pol_sigma_FliA_WhiG"/>
</dbReference>
<dbReference type="InterPro" id="IPR007630">
    <property type="entry name" value="RNA_pol_sigma70_r4"/>
</dbReference>
<keyword evidence="2" id="KW-0731">Sigma factor</keyword>
<evidence type="ECO:0000256" key="4">
    <source>
        <dbReference type="ARBA" id="ARBA00023163"/>
    </source>
</evidence>
<dbReference type="GO" id="GO:0006352">
    <property type="term" value="P:DNA-templated transcription initiation"/>
    <property type="evidence" value="ECO:0007669"/>
    <property type="project" value="InterPro"/>
</dbReference>
<dbReference type="NCBIfam" id="TIGR02479">
    <property type="entry name" value="FliA_WhiG"/>
    <property type="match status" value="1"/>
</dbReference>
<evidence type="ECO:0000256" key="3">
    <source>
        <dbReference type="ARBA" id="ARBA00023125"/>
    </source>
</evidence>
<feature type="domain" description="RNA polymerase sigma-70" evidence="5">
    <location>
        <begin position="224"/>
        <end position="250"/>
    </location>
</feature>
<dbReference type="GO" id="GO:0016987">
    <property type="term" value="F:sigma factor activity"/>
    <property type="evidence" value="ECO:0007669"/>
    <property type="project" value="UniProtKB-KW"/>
</dbReference>
<dbReference type="EMBL" id="AEIU01000108">
    <property type="protein sequence ID" value="EFP95035.1"/>
    <property type="molecule type" value="Genomic_DNA"/>
</dbReference>
<keyword evidence="7" id="KW-1185">Reference proteome</keyword>
<proteinExistence type="predicted"/>
<dbReference type="NCBIfam" id="TIGR02937">
    <property type="entry name" value="sigma70-ECF"/>
    <property type="match status" value="1"/>
</dbReference>
<dbReference type="Pfam" id="PF04545">
    <property type="entry name" value="Sigma70_r4"/>
    <property type="match status" value="1"/>
</dbReference>
<dbReference type="GO" id="GO:0003677">
    <property type="term" value="F:DNA binding"/>
    <property type="evidence" value="ECO:0007669"/>
    <property type="project" value="UniProtKB-KW"/>
</dbReference>
<dbReference type="InterPro" id="IPR013324">
    <property type="entry name" value="RNA_pol_sigma_r3/r4-like"/>
</dbReference>
<dbReference type="Proteomes" id="UP000002943">
    <property type="component" value="Unassembled WGS sequence"/>
</dbReference>
<dbReference type="Gene3D" id="1.20.140.160">
    <property type="match status" value="1"/>
</dbReference>
<keyword evidence="3" id="KW-0238">DNA-binding</keyword>
<evidence type="ECO:0000313" key="6">
    <source>
        <dbReference type="EMBL" id="EFP95035.1"/>
    </source>
</evidence>
<sequence>MCFSLNMLCNEEVPVLDANIEHNYGLDDEIMANPTPIDETELLNLHQILVKRIVNQLKVHASSHCSIEDMQQIGLIGLLEAGRRYGDIQDPNFPAFAVCRIRGAILDELRRLDWRSRKTRQAAHELNDVTRDLMRTLGRQPNDNEIIAALGTDEKDYIARQNATLAGEMQSLDQLLEHGGEGHIDGNYEGMSHEQTRRTLEKALTKLAKREQLIMTLFYQHELNLHEIALVLNLTPPRICQLHKKALEQLNRYLSS</sequence>
<accession>E3BPE6</accession>
<name>E3BPE6_9VIBR</name>
<keyword evidence="1" id="KW-0805">Transcription regulation</keyword>
<dbReference type="STRING" id="796620.VIBC2010_03962"/>
<keyword evidence="6" id="KW-0240">DNA-directed RNA polymerase</keyword>
<comment type="caution">
    <text evidence="6">The sequence shown here is derived from an EMBL/GenBank/DDBJ whole genome shotgun (WGS) entry which is preliminary data.</text>
</comment>
<protein>
    <submittedName>
        <fullName evidence="6">DNA-directed RNA polymerase sigma subunit/flagellum specific</fullName>
    </submittedName>
</protein>
<evidence type="ECO:0000313" key="7">
    <source>
        <dbReference type="Proteomes" id="UP000002943"/>
    </source>
</evidence>
<evidence type="ECO:0000256" key="1">
    <source>
        <dbReference type="ARBA" id="ARBA00023015"/>
    </source>
</evidence>
<dbReference type="GO" id="GO:0000428">
    <property type="term" value="C:DNA-directed RNA polymerase complex"/>
    <property type="evidence" value="ECO:0007669"/>
    <property type="project" value="UniProtKB-KW"/>
</dbReference>
<gene>
    <name evidence="6" type="ORF">VIBC2010_03962</name>
</gene>
<dbReference type="SUPFAM" id="SSF88946">
    <property type="entry name" value="Sigma2 domain of RNA polymerase sigma factors"/>
    <property type="match status" value="1"/>
</dbReference>
<dbReference type="PRINTS" id="PR00046">
    <property type="entry name" value="SIGMA70FCT"/>
</dbReference>
<dbReference type="CDD" id="cd06171">
    <property type="entry name" value="Sigma70_r4"/>
    <property type="match status" value="1"/>
</dbReference>
<dbReference type="InterPro" id="IPR007627">
    <property type="entry name" value="RNA_pol_sigma70_r2"/>
</dbReference>
<dbReference type="SUPFAM" id="SSF88659">
    <property type="entry name" value="Sigma3 and sigma4 domains of RNA polymerase sigma factors"/>
    <property type="match status" value="2"/>
</dbReference>
<dbReference type="eggNOG" id="COG1191">
    <property type="taxonomic scope" value="Bacteria"/>
</dbReference>
<dbReference type="PANTHER" id="PTHR30385:SF7">
    <property type="entry name" value="RNA POLYMERASE SIGMA FACTOR FLIA"/>
    <property type="match status" value="1"/>
</dbReference>
<evidence type="ECO:0000259" key="5">
    <source>
        <dbReference type="PROSITE" id="PS00716"/>
    </source>
</evidence>
<dbReference type="InterPro" id="IPR000943">
    <property type="entry name" value="RNA_pol_sigma70"/>
</dbReference>
<dbReference type="PROSITE" id="PS00716">
    <property type="entry name" value="SIGMA70_2"/>
    <property type="match status" value="1"/>
</dbReference>
<dbReference type="NCBIfam" id="NF005413">
    <property type="entry name" value="PRK06986.1"/>
    <property type="match status" value="1"/>
</dbReference>
<reference evidence="6 7" key="1">
    <citation type="journal article" date="2012" name="Int. J. Syst. Evol. Microbiol.">
        <title>Vibrio caribbeanicus sp. nov., isolated from the marine sponge Scleritoderma cyanea.</title>
        <authorList>
            <person name="Hoffmann M."/>
            <person name="Monday S.R."/>
            <person name="Allard M.W."/>
            <person name="Strain E.A."/>
            <person name="Whittaker P."/>
            <person name="Naum M."/>
            <person name="McCarthy P.J."/>
            <person name="Lopez J.V."/>
            <person name="Fischer M."/>
            <person name="Brown E.W."/>
        </authorList>
    </citation>
    <scope>NUCLEOTIDE SEQUENCE [LARGE SCALE GENOMIC DNA]</scope>
    <source>
        <strain evidence="6 7">ATCC BAA-2122</strain>
    </source>
</reference>
<keyword evidence="4" id="KW-0804">Transcription</keyword>
<dbReference type="GO" id="GO:0003899">
    <property type="term" value="F:DNA-directed RNA polymerase activity"/>
    <property type="evidence" value="ECO:0007669"/>
    <property type="project" value="InterPro"/>
</dbReference>
<dbReference type="InterPro" id="IPR013325">
    <property type="entry name" value="RNA_pol_sigma_r2"/>
</dbReference>
<organism evidence="6 7">
    <name type="scientific">Vibrio caribbeanicus ATCC BAA-2122</name>
    <dbReference type="NCBI Taxonomy" id="796620"/>
    <lineage>
        <taxon>Bacteria</taxon>
        <taxon>Pseudomonadati</taxon>
        <taxon>Pseudomonadota</taxon>
        <taxon>Gammaproteobacteria</taxon>
        <taxon>Vibrionales</taxon>
        <taxon>Vibrionaceae</taxon>
        <taxon>Vibrio</taxon>
    </lineage>
</organism>
<dbReference type="Pfam" id="PF04542">
    <property type="entry name" value="Sigma70_r2"/>
    <property type="match status" value="1"/>
</dbReference>
<dbReference type="InterPro" id="IPR014284">
    <property type="entry name" value="RNA_pol_sigma-70_dom"/>
</dbReference>
<dbReference type="AlphaFoldDB" id="E3BPE6"/>
<evidence type="ECO:0000256" key="2">
    <source>
        <dbReference type="ARBA" id="ARBA00023082"/>
    </source>
</evidence>
<dbReference type="Gene3D" id="1.10.1740.10">
    <property type="match status" value="1"/>
</dbReference>